<dbReference type="InterPro" id="IPR042103">
    <property type="entry name" value="SerRS_1_N_sf"/>
</dbReference>
<dbReference type="EC" id="6.1.1.11" evidence="1"/>
<keyword evidence="4" id="KW-0067">ATP-binding</keyword>
<sequence>MITTANLAEHNLLTNALHDVQGIGSKETASVDAAAQSNHIDDIDIDIVNNGKEELKGPLPMERFLTEKEHNIIAKLMMEFPDLKRIRQNVDIYSKNCVDRNYGGHADFPAEIARLGKESQLVAADIAELSKKIKELEREIATANASQKSPTSSSQRSAIAIEEAATLRDALGELESRKASYDATAHELALALPNLTNSETPLKGGPQLISYIGHEPGQVAPSKSHTSHVDIGTSLSILDFNSATLSTGWGFYFLINEGALLEQALVQYALSMVLRQGWTAVAPPSVVYSYIADACGFQPRDQNDEQQIWQIQQAEKDALKPKRSLAATAEIPLAAMYAGKDIPEDRLPLKLVGSSRCYRAEAGARGVDTKGLYRVHEFTKVEMFAWTNSMDDSQDTERSMPVFNEMLRIQREILSSLGLPCRILEMPSSELGASAVRKVDIEVLFPSRMSRDEGWGEVTSLSICTDYQSRRLGTRILQKSGKRAKFPHTVNGTAMAVPRVLAAILEHGWREEEQCVIIPEVLRPYMGGQDKIQRARRDKQFYS</sequence>
<dbReference type="GeneID" id="19239732"/>
<dbReference type="Gene3D" id="1.10.287.40">
    <property type="entry name" value="Serine-tRNA synthetase, tRNA binding domain"/>
    <property type="match status" value="1"/>
</dbReference>
<dbReference type="GO" id="GO:0005524">
    <property type="term" value="F:ATP binding"/>
    <property type="evidence" value="ECO:0007669"/>
    <property type="project" value="UniProtKB-KW"/>
</dbReference>
<keyword evidence="5" id="KW-0030">Aminoacyl-tRNA synthetase</keyword>
<dbReference type="GO" id="GO:0004828">
    <property type="term" value="F:serine-tRNA ligase activity"/>
    <property type="evidence" value="ECO:0007669"/>
    <property type="project" value="UniProtKB-EC"/>
</dbReference>
<dbReference type="SUPFAM" id="SSF46589">
    <property type="entry name" value="tRNA-binding arm"/>
    <property type="match status" value="1"/>
</dbReference>
<dbReference type="OrthoDB" id="10264585at2759"/>
<proteinExistence type="predicted"/>
<evidence type="ECO:0000256" key="8">
    <source>
        <dbReference type="SAM" id="Coils"/>
    </source>
</evidence>
<dbReference type="AlphaFoldDB" id="U1HQM2"/>
<dbReference type="Gene3D" id="3.30.930.10">
    <property type="entry name" value="Bira Bifunctional Protein, Domain 2"/>
    <property type="match status" value="1"/>
</dbReference>
<dbReference type="InterPro" id="IPR015866">
    <property type="entry name" value="Ser-tRNA-synth_1_N"/>
</dbReference>
<dbReference type="GO" id="GO:0005739">
    <property type="term" value="C:mitochondrion"/>
    <property type="evidence" value="ECO:0007669"/>
    <property type="project" value="EnsemblFungi"/>
</dbReference>
<dbReference type="PROSITE" id="PS50862">
    <property type="entry name" value="AA_TRNA_LIGASE_II"/>
    <property type="match status" value="1"/>
</dbReference>
<dbReference type="InterPro" id="IPR010978">
    <property type="entry name" value="tRNA-bd_arm"/>
</dbReference>
<keyword evidence="2" id="KW-0436">Ligase</keyword>
<protein>
    <recommendedName>
        <fullName evidence="1">serine--tRNA ligase</fullName>
        <ecNumber evidence="1">6.1.1.11</ecNumber>
    </recommendedName>
    <alternativeName>
        <fullName evidence="6">Seryl-tRNA synthetase</fullName>
    </alternativeName>
    <alternativeName>
        <fullName evidence="7">Seryl-tRNA(Ser) synthetase</fullName>
    </alternativeName>
</protein>
<keyword evidence="8" id="KW-0175">Coiled coil</keyword>
<evidence type="ECO:0000256" key="7">
    <source>
        <dbReference type="ARBA" id="ARBA00034892"/>
    </source>
</evidence>
<keyword evidence="3" id="KW-0547">Nucleotide-binding</keyword>
<reference evidence="11" key="1">
    <citation type="journal article" date="2014" name="BMC Genomics">
        <title>Genome characteristics reveal the impact of lichenization on lichen-forming fungus Endocarpon pusillum Hedwig (Verrucariales, Ascomycota).</title>
        <authorList>
            <person name="Wang Y.-Y."/>
            <person name="Liu B."/>
            <person name="Zhang X.-Y."/>
            <person name="Zhou Q.-M."/>
            <person name="Zhang T."/>
            <person name="Li H."/>
            <person name="Yu Y.-F."/>
            <person name="Zhang X.-L."/>
            <person name="Hao X.-Y."/>
            <person name="Wang M."/>
            <person name="Wang L."/>
            <person name="Wei J.-C."/>
        </authorList>
    </citation>
    <scope>NUCLEOTIDE SEQUENCE [LARGE SCALE GENOMIC DNA]</scope>
    <source>
        <strain evidence="11">Z07020 / HMAS-L-300199</strain>
    </source>
</reference>
<evidence type="ECO:0000256" key="1">
    <source>
        <dbReference type="ARBA" id="ARBA00012840"/>
    </source>
</evidence>
<dbReference type="UniPathway" id="UPA00906">
    <property type="reaction ID" value="UER00895"/>
</dbReference>
<dbReference type="SUPFAM" id="SSF55681">
    <property type="entry name" value="Class II aaRS and biotin synthetases"/>
    <property type="match status" value="1"/>
</dbReference>
<gene>
    <name evidence="10" type="ORF">EPUS_04778</name>
</gene>
<evidence type="ECO:0000256" key="3">
    <source>
        <dbReference type="ARBA" id="ARBA00022741"/>
    </source>
</evidence>
<dbReference type="Proteomes" id="UP000019373">
    <property type="component" value="Unassembled WGS sequence"/>
</dbReference>
<dbReference type="FunFam" id="3.30.930.10:FF:000069">
    <property type="entry name" value="Seryl-tRNA synthetase"/>
    <property type="match status" value="1"/>
</dbReference>
<dbReference type="HOGENOM" id="CLU_023797_4_3_1"/>
<keyword evidence="11" id="KW-1185">Reference proteome</keyword>
<dbReference type="EMBL" id="KE721051">
    <property type="protein sequence ID" value="ERF72725.1"/>
    <property type="molecule type" value="Genomic_DNA"/>
</dbReference>
<evidence type="ECO:0000313" key="10">
    <source>
        <dbReference type="EMBL" id="ERF72725.1"/>
    </source>
</evidence>
<evidence type="ECO:0000313" key="11">
    <source>
        <dbReference type="Proteomes" id="UP000019373"/>
    </source>
</evidence>
<dbReference type="InterPro" id="IPR002314">
    <property type="entry name" value="aa-tRNA-synt_IIb"/>
</dbReference>
<dbReference type="InterPro" id="IPR006195">
    <property type="entry name" value="aa-tRNA-synth_II"/>
</dbReference>
<dbReference type="Pfam" id="PF02403">
    <property type="entry name" value="Seryl_tRNA_N"/>
    <property type="match status" value="1"/>
</dbReference>
<dbReference type="GO" id="GO:0070158">
    <property type="term" value="P:mitochondrial seryl-tRNA aminoacylation"/>
    <property type="evidence" value="ECO:0007669"/>
    <property type="project" value="EnsemblFungi"/>
</dbReference>
<dbReference type="PRINTS" id="PR00981">
    <property type="entry name" value="TRNASYNTHSER"/>
</dbReference>
<organism evidence="10 11">
    <name type="scientific">Endocarpon pusillum (strain Z07020 / HMAS-L-300199)</name>
    <name type="common">Lichen-forming fungus</name>
    <dbReference type="NCBI Taxonomy" id="1263415"/>
    <lineage>
        <taxon>Eukaryota</taxon>
        <taxon>Fungi</taxon>
        <taxon>Dikarya</taxon>
        <taxon>Ascomycota</taxon>
        <taxon>Pezizomycotina</taxon>
        <taxon>Eurotiomycetes</taxon>
        <taxon>Chaetothyriomycetidae</taxon>
        <taxon>Verrucariales</taxon>
        <taxon>Verrucariaceae</taxon>
        <taxon>Endocarpon</taxon>
    </lineage>
</organism>
<evidence type="ECO:0000256" key="4">
    <source>
        <dbReference type="ARBA" id="ARBA00022840"/>
    </source>
</evidence>
<evidence type="ECO:0000256" key="6">
    <source>
        <dbReference type="ARBA" id="ARBA00031113"/>
    </source>
</evidence>
<dbReference type="InterPro" id="IPR002317">
    <property type="entry name" value="Ser-tRNA-ligase_type_1"/>
</dbReference>
<dbReference type="NCBIfam" id="TIGR00414">
    <property type="entry name" value="serS"/>
    <property type="match status" value="1"/>
</dbReference>
<evidence type="ECO:0000259" key="9">
    <source>
        <dbReference type="PROSITE" id="PS50862"/>
    </source>
</evidence>
<evidence type="ECO:0000256" key="5">
    <source>
        <dbReference type="ARBA" id="ARBA00023146"/>
    </source>
</evidence>
<dbReference type="OMA" id="EQNCIDR"/>
<name>U1HQM2_ENDPU</name>
<dbReference type="eggNOG" id="KOG2509">
    <property type="taxonomic scope" value="Eukaryota"/>
</dbReference>
<feature type="domain" description="Aminoacyl-transfer RNA synthetases class-II family profile" evidence="9">
    <location>
        <begin position="258"/>
        <end position="524"/>
    </location>
</feature>
<feature type="coiled-coil region" evidence="8">
    <location>
        <begin position="119"/>
        <end position="146"/>
    </location>
</feature>
<dbReference type="InterPro" id="IPR045864">
    <property type="entry name" value="aa-tRNA-synth_II/BPL/LPL"/>
</dbReference>
<dbReference type="Pfam" id="PF00587">
    <property type="entry name" value="tRNA-synt_2b"/>
    <property type="match status" value="1"/>
</dbReference>
<dbReference type="PANTHER" id="PTHR11778">
    <property type="entry name" value="SERYL-TRNA SYNTHETASE"/>
    <property type="match status" value="1"/>
</dbReference>
<accession>U1HQM2</accession>
<evidence type="ECO:0000256" key="2">
    <source>
        <dbReference type="ARBA" id="ARBA00022598"/>
    </source>
</evidence>
<dbReference type="RefSeq" id="XP_007801613.1">
    <property type="nucleotide sequence ID" value="XM_007803422.1"/>
</dbReference>